<evidence type="ECO:0000259" key="2">
    <source>
        <dbReference type="PROSITE" id="PS50158"/>
    </source>
</evidence>
<evidence type="ECO:0000256" key="1">
    <source>
        <dbReference type="PROSITE-ProRule" id="PRU00047"/>
    </source>
</evidence>
<dbReference type="SUPFAM" id="SSF57756">
    <property type="entry name" value="Retrovirus zinc finger-like domains"/>
    <property type="match status" value="1"/>
</dbReference>
<keyword evidence="1" id="KW-0479">Metal-binding</keyword>
<dbReference type="Proteomes" id="UP001279734">
    <property type="component" value="Unassembled WGS sequence"/>
</dbReference>
<accession>A0AAD3S5E5</accession>
<dbReference type="InterPro" id="IPR040256">
    <property type="entry name" value="At4g02000-like"/>
</dbReference>
<keyword evidence="1" id="KW-0862">Zinc</keyword>
<dbReference type="GO" id="GO:0003676">
    <property type="term" value="F:nucleic acid binding"/>
    <property type="evidence" value="ECO:0007669"/>
    <property type="project" value="InterPro"/>
</dbReference>
<dbReference type="SMART" id="SM00343">
    <property type="entry name" value="ZnF_C2HC"/>
    <property type="match status" value="1"/>
</dbReference>
<dbReference type="EMBL" id="BSYO01000005">
    <property type="protein sequence ID" value="GMH04691.1"/>
    <property type="molecule type" value="Genomic_DNA"/>
</dbReference>
<dbReference type="InterPro" id="IPR036875">
    <property type="entry name" value="Znf_CCHC_sf"/>
</dbReference>
<keyword evidence="4" id="KW-1185">Reference proteome</keyword>
<dbReference type="PANTHER" id="PTHR31286">
    <property type="entry name" value="GLYCINE-RICH CELL WALL STRUCTURAL PROTEIN 1.8-LIKE"/>
    <property type="match status" value="1"/>
</dbReference>
<reference evidence="3" key="1">
    <citation type="submission" date="2023-05" db="EMBL/GenBank/DDBJ databases">
        <title>Nepenthes gracilis genome sequencing.</title>
        <authorList>
            <person name="Fukushima K."/>
        </authorList>
    </citation>
    <scope>NUCLEOTIDE SEQUENCE</scope>
    <source>
        <strain evidence="3">SING2019-196</strain>
    </source>
</reference>
<evidence type="ECO:0000313" key="3">
    <source>
        <dbReference type="EMBL" id="GMH04691.1"/>
    </source>
</evidence>
<organism evidence="3 4">
    <name type="scientific">Nepenthes gracilis</name>
    <name type="common">Slender pitcher plant</name>
    <dbReference type="NCBI Taxonomy" id="150966"/>
    <lineage>
        <taxon>Eukaryota</taxon>
        <taxon>Viridiplantae</taxon>
        <taxon>Streptophyta</taxon>
        <taxon>Embryophyta</taxon>
        <taxon>Tracheophyta</taxon>
        <taxon>Spermatophyta</taxon>
        <taxon>Magnoliopsida</taxon>
        <taxon>eudicotyledons</taxon>
        <taxon>Gunneridae</taxon>
        <taxon>Pentapetalae</taxon>
        <taxon>Caryophyllales</taxon>
        <taxon>Nepenthaceae</taxon>
        <taxon>Nepenthes</taxon>
    </lineage>
</organism>
<feature type="domain" description="CCHC-type" evidence="2">
    <location>
        <begin position="69"/>
        <end position="83"/>
    </location>
</feature>
<name>A0AAD3S5E5_NEPGR</name>
<proteinExistence type="predicted"/>
<dbReference type="PANTHER" id="PTHR31286:SF99">
    <property type="entry name" value="DUF4283 DOMAIN-CONTAINING PROTEIN"/>
    <property type="match status" value="1"/>
</dbReference>
<dbReference type="GO" id="GO:0008270">
    <property type="term" value="F:zinc ion binding"/>
    <property type="evidence" value="ECO:0007669"/>
    <property type="project" value="UniProtKB-KW"/>
</dbReference>
<dbReference type="InterPro" id="IPR001878">
    <property type="entry name" value="Znf_CCHC"/>
</dbReference>
<comment type="caution">
    <text evidence="3">The sequence shown here is derived from an EMBL/GenBank/DDBJ whole genome shotgun (WGS) entry which is preliminary data.</text>
</comment>
<dbReference type="PROSITE" id="PS50158">
    <property type="entry name" value="ZF_CCHC"/>
    <property type="match status" value="1"/>
</dbReference>
<gene>
    <name evidence="3" type="ORF">Nepgr_006531</name>
</gene>
<protein>
    <recommendedName>
        <fullName evidence="2">CCHC-type domain-containing protein</fullName>
    </recommendedName>
</protein>
<sequence>MHYYRKDVLWAAGKAIGKPIKIDMNIAVADWDRFVKIAIQVDLNEPLLPQLMIEGESIRVEYEGIPEICFGCGKAGHTSRDCKHEVEDRGVPPVNGVYRDMARNEAFTAPCNAEDQIGRGKGAGAGSRFVSLGLVKDILQSEVSQEHHGRDIDAQSTGNTVKKLDGARIALKTWNRRTLGNILHKKRKLNQQIKRVQEALLKVDSSRLWRIERELVVQLRELLDKE</sequence>
<evidence type="ECO:0000313" key="4">
    <source>
        <dbReference type="Proteomes" id="UP001279734"/>
    </source>
</evidence>
<keyword evidence="1" id="KW-0863">Zinc-finger</keyword>
<dbReference type="AlphaFoldDB" id="A0AAD3S5E5"/>